<evidence type="ECO:0000256" key="1">
    <source>
        <dbReference type="SAM" id="MobiDB-lite"/>
    </source>
</evidence>
<dbReference type="OrthoDB" id="10261361at2759"/>
<proteinExistence type="predicted"/>
<dbReference type="GeneID" id="37030926"/>
<feature type="region of interest" description="Disordered" evidence="1">
    <location>
        <begin position="1"/>
        <end position="97"/>
    </location>
</feature>
<feature type="region of interest" description="Disordered" evidence="1">
    <location>
        <begin position="1116"/>
        <end position="1157"/>
    </location>
</feature>
<keyword evidence="2" id="KW-0472">Membrane</keyword>
<dbReference type="RefSeq" id="XP_025363812.1">
    <property type="nucleotide sequence ID" value="XM_025509103.1"/>
</dbReference>
<feature type="transmembrane region" description="Helical" evidence="2">
    <location>
        <begin position="518"/>
        <end position="536"/>
    </location>
</feature>
<sequence>MPSSSSTNRVTDLVARFEADTQQRPHPRASQTTRSSPSIIRGSLSTMDWRPIERLSPPASRPPRRSMTALQPTGPTLVPPSVRRPEPHVQKGISNVTLDLTPYSREERELYGLEKAKGDGAAPRELAGDQLKLCGKEANRGIRRRRGRRRGGFQELDDNDDDSCEEGRNGMAMSDLEEKPSRTSPSILPPLQLLNTTSTLNELKSNAVGPRAPASGWLASIPSADTIIGSVLDTLIGVEGSSFAASLFRFGLLRDFAQMMRLNLTFTSDNPSTSKATHFLFSTLPSILALDFVSVFGLAVIFLLAWFVATAGALGWFWRMTSAYDPNRDIQGFEGQPYIFRSPRRGTKAANVVVTFLLMTLYIPLTKLAMDVLVWEEDFWVKRGGEGGEQPVCWSTAKSGEEFNFAWLLVPLAGLIVLVYTVAWPIYMGRVILKMRPQQLSRYNQLGVKRTRQELEVEYNRQLSNDKSPLRFLYSAYRRNHSAYDPVHLVFFKLSTVFVISLSSPNNCLWRETDRTKLLIAQQCLLLILQAALLTVHIFTRPFNDAISNRSELCSRASYVATSVLGLVVALKGKQVSTSAVLWCMQFLSYTSSLYFAIVSTSLVSHAVKRLQRRVDWGIDVYSPHLNLAKHVRRRVWEETLSILLLTGKRFRMREGGVVAFSARQDQWPPYLLFFNGTPAERHIENLQILKQIGIDEYRRQCDALRSTSEGWRTLALLEEIQRHYTGPDAFYRPQGVDGKGQFSPLPSRDSTVAPATISHFGKAFVVPFPPTVVFRYDNVPGDDTIELSTLAEFQDFVRQNKSEEITSAKMVRLSLRALDGQRVFCPFECSDDEAVGSTGLGSGRGKSSLTYATSYTYARLRIAIKTFLPWRDYNFASGFHVFLDYSEGTRFDARTGRTKLGQHAVSVPASRAFGLHDTDFALSPGVATFLRANEQILRARFRGMEELMRGYRAHFYAEARGKREVMDYSFLCDVFDPPAQPDGRPPSLKDLDQEHHIARELQHDFPRTLSLLCARQTHLNRSPLHAYWWLWWDELVRANGNDYSKALRDDPRINPRHERSIAWTPLPRRKLEERLKEGDKSLAKLLHTGEVNRLYFALDAIWAQMKCGEGKGIEVTLDGPTGQPQHPGSVDDEDDSLLKASPGATPTSSTFTGGGDTDAASSILPLVDQPLWRWEERLLAGQGDGARLGRGMGCFRNAWEATLRFLALEPLLMPQRGEKKRHRDLWVFVHVDRTGKRLVVTPSGVRE</sequence>
<evidence type="ECO:0000256" key="2">
    <source>
        <dbReference type="SAM" id="Phobius"/>
    </source>
</evidence>
<protein>
    <submittedName>
        <fullName evidence="3">Uncharacterized protein</fullName>
    </submittedName>
</protein>
<dbReference type="EMBL" id="KZ819664">
    <property type="protein sequence ID" value="PWN29200.1"/>
    <property type="molecule type" value="Genomic_DNA"/>
</dbReference>
<feature type="region of interest" description="Disordered" evidence="1">
    <location>
        <begin position="144"/>
        <end position="190"/>
    </location>
</feature>
<reference evidence="3 4" key="1">
    <citation type="journal article" date="2018" name="Mol. Biol. Evol.">
        <title>Broad Genomic Sampling Reveals a Smut Pathogenic Ancestry of the Fungal Clade Ustilaginomycotina.</title>
        <authorList>
            <person name="Kijpornyongpan T."/>
            <person name="Mondo S.J."/>
            <person name="Barry K."/>
            <person name="Sandor L."/>
            <person name="Lee J."/>
            <person name="Lipzen A."/>
            <person name="Pangilinan J."/>
            <person name="LaButti K."/>
            <person name="Hainaut M."/>
            <person name="Henrissat B."/>
            <person name="Grigoriev I.V."/>
            <person name="Spatafora J.W."/>
            <person name="Aime M.C."/>
        </authorList>
    </citation>
    <scope>NUCLEOTIDE SEQUENCE [LARGE SCALE GENOMIC DNA]</scope>
    <source>
        <strain evidence="3 4">MCA 5214</strain>
    </source>
</reference>
<keyword evidence="2" id="KW-1133">Transmembrane helix</keyword>
<dbReference type="Proteomes" id="UP000245884">
    <property type="component" value="Unassembled WGS sequence"/>
</dbReference>
<feature type="compositionally biased region" description="Polar residues" evidence="1">
    <location>
        <begin position="24"/>
        <end position="46"/>
    </location>
</feature>
<feature type="compositionally biased region" description="Polar residues" evidence="1">
    <location>
        <begin position="1"/>
        <end position="10"/>
    </location>
</feature>
<evidence type="ECO:0000313" key="4">
    <source>
        <dbReference type="Proteomes" id="UP000245884"/>
    </source>
</evidence>
<organism evidence="3 4">
    <name type="scientific">Jaminaea rosea</name>
    <dbReference type="NCBI Taxonomy" id="1569628"/>
    <lineage>
        <taxon>Eukaryota</taxon>
        <taxon>Fungi</taxon>
        <taxon>Dikarya</taxon>
        <taxon>Basidiomycota</taxon>
        <taxon>Ustilaginomycotina</taxon>
        <taxon>Exobasidiomycetes</taxon>
        <taxon>Microstromatales</taxon>
        <taxon>Microstromatales incertae sedis</taxon>
        <taxon>Jaminaea</taxon>
    </lineage>
</organism>
<gene>
    <name evidence="3" type="ORF">BDZ90DRAFT_278578</name>
</gene>
<keyword evidence="4" id="KW-1185">Reference proteome</keyword>
<feature type="transmembrane region" description="Helical" evidence="2">
    <location>
        <begin position="349"/>
        <end position="370"/>
    </location>
</feature>
<dbReference type="STRING" id="1569628.A0A316UV66"/>
<feature type="transmembrane region" description="Helical" evidence="2">
    <location>
        <begin position="405"/>
        <end position="427"/>
    </location>
</feature>
<feature type="compositionally biased region" description="Acidic residues" evidence="1">
    <location>
        <begin position="155"/>
        <end position="164"/>
    </location>
</feature>
<name>A0A316UV66_9BASI</name>
<feature type="transmembrane region" description="Helical" evidence="2">
    <location>
        <begin position="292"/>
        <end position="318"/>
    </location>
</feature>
<accession>A0A316UV66</accession>
<dbReference type="AlphaFoldDB" id="A0A316UV66"/>
<evidence type="ECO:0000313" key="3">
    <source>
        <dbReference type="EMBL" id="PWN29200.1"/>
    </source>
</evidence>
<feature type="compositionally biased region" description="Low complexity" evidence="1">
    <location>
        <begin position="1141"/>
        <end position="1157"/>
    </location>
</feature>
<keyword evidence="2" id="KW-0812">Transmembrane</keyword>